<proteinExistence type="predicted"/>
<feature type="region of interest" description="Disordered" evidence="1">
    <location>
        <begin position="160"/>
        <end position="198"/>
    </location>
</feature>
<dbReference type="EMBL" id="PQXH01000076">
    <property type="protein sequence ID" value="TGO13117.1"/>
    <property type="molecule type" value="Genomic_DNA"/>
</dbReference>
<accession>A0A4Z1EWH3</accession>
<organism evidence="2 3">
    <name type="scientific">Botrytis tulipae</name>
    <dbReference type="NCBI Taxonomy" id="87230"/>
    <lineage>
        <taxon>Eukaryota</taxon>
        <taxon>Fungi</taxon>
        <taxon>Dikarya</taxon>
        <taxon>Ascomycota</taxon>
        <taxon>Pezizomycotina</taxon>
        <taxon>Leotiomycetes</taxon>
        <taxon>Helotiales</taxon>
        <taxon>Sclerotiniaceae</taxon>
        <taxon>Botrytis</taxon>
    </lineage>
</organism>
<sequence>MKTSSTNARFSSKTPSPAQKTPSPARQTPNTAQQSPGADGGCISVAPETQLQCYRDNCPMSGPIGYSCGTLRLDYQLQCYKAHFDNKNSIGAELPVLQTLEGGCETVAPENQEECFQKECFKLFCTSLPVQYQLQFHRQHCSIPDISELISGFGNGLGGKSDGSSASGSSDDDDSSASGSSADYGVNGPDGKGGLFPGAIEFW</sequence>
<feature type="region of interest" description="Disordered" evidence="1">
    <location>
        <begin position="1"/>
        <end position="39"/>
    </location>
</feature>
<feature type="compositionally biased region" description="Polar residues" evidence="1">
    <location>
        <begin position="1"/>
        <end position="36"/>
    </location>
</feature>
<evidence type="ECO:0000313" key="2">
    <source>
        <dbReference type="EMBL" id="TGO13117.1"/>
    </source>
</evidence>
<keyword evidence="3" id="KW-1185">Reference proteome</keyword>
<dbReference type="Proteomes" id="UP000297777">
    <property type="component" value="Unassembled WGS sequence"/>
</dbReference>
<evidence type="ECO:0000313" key="3">
    <source>
        <dbReference type="Proteomes" id="UP000297777"/>
    </source>
</evidence>
<comment type="caution">
    <text evidence="2">The sequence shown here is derived from an EMBL/GenBank/DDBJ whole genome shotgun (WGS) entry which is preliminary data.</text>
</comment>
<name>A0A4Z1EWH3_9HELO</name>
<protein>
    <submittedName>
        <fullName evidence="2">Uncharacterized protein</fullName>
    </submittedName>
</protein>
<gene>
    <name evidence="2" type="ORF">BTUL_0076g00170</name>
</gene>
<reference evidence="2 3" key="1">
    <citation type="submission" date="2017-12" db="EMBL/GenBank/DDBJ databases">
        <title>Comparative genomics of Botrytis spp.</title>
        <authorList>
            <person name="Valero-Jimenez C.A."/>
            <person name="Tapia P."/>
            <person name="Veloso J."/>
            <person name="Silva-Moreno E."/>
            <person name="Staats M."/>
            <person name="Valdes J.H."/>
            <person name="Van Kan J.A.L."/>
        </authorList>
    </citation>
    <scope>NUCLEOTIDE SEQUENCE [LARGE SCALE GENOMIC DNA]</scope>
    <source>
        <strain evidence="2 3">Bt9001</strain>
    </source>
</reference>
<evidence type="ECO:0000256" key="1">
    <source>
        <dbReference type="SAM" id="MobiDB-lite"/>
    </source>
</evidence>
<dbReference type="OrthoDB" id="3521313at2759"/>
<dbReference type="AlphaFoldDB" id="A0A4Z1EWH3"/>